<evidence type="ECO:0000259" key="1">
    <source>
        <dbReference type="Pfam" id="PF13966"/>
    </source>
</evidence>
<proteinExistence type="predicted"/>
<dbReference type="GeneID" id="108808001"/>
<keyword evidence="2" id="KW-1185">Reference proteome</keyword>
<reference evidence="2" key="1">
    <citation type="journal article" date="2019" name="Database">
        <title>The radish genome database (RadishGD): an integrated information resource for radish genomics.</title>
        <authorList>
            <person name="Yu H.J."/>
            <person name="Baek S."/>
            <person name="Lee Y.J."/>
            <person name="Cho A."/>
            <person name="Mun J.H."/>
        </authorList>
    </citation>
    <scope>NUCLEOTIDE SEQUENCE [LARGE SCALE GENOMIC DNA]</scope>
    <source>
        <strain evidence="2">cv. WK10039</strain>
    </source>
</reference>
<dbReference type="AlphaFoldDB" id="A0A6J0JJ90"/>
<dbReference type="KEGG" id="rsz:108808001"/>
<protein>
    <submittedName>
        <fullName evidence="3">Uncharacterized protein LOC108808001</fullName>
    </submittedName>
</protein>
<accession>A0A6J0JJ90</accession>
<reference evidence="3" key="2">
    <citation type="submission" date="2025-08" db="UniProtKB">
        <authorList>
            <consortium name="RefSeq"/>
        </authorList>
    </citation>
    <scope>IDENTIFICATION</scope>
    <source>
        <tissue evidence="3">Leaf</tissue>
    </source>
</reference>
<name>A0A6J0JJ90_RAPSA</name>
<sequence>MTAEVETAISNTSFNWLKHIWNIKTPPKIKDFLWKLVRKAIPVSSNLTRSGIPAFNCKTCDGEEDDMHVFLTCSIAEQVWNLAPMVLIPNSFTPSMMSLLEIAETFTTLPPVGLTVPLWPWILWSLWKARNKRCFENKTFSAMEIMTKAITDAKDWEAAQPTATASNKTHDSAPALATNARASPTSPDTLICNVDAAWDGRTGNCGIGGVFSSETQRSIPDQISTSRKHVSSALMAEAIAIRSAVMYTASLNIKSLMILSLW</sequence>
<feature type="domain" description="Reverse transcriptase zinc-binding" evidence="1">
    <location>
        <begin position="11"/>
        <end position="80"/>
    </location>
</feature>
<dbReference type="PANTHER" id="PTHR47074">
    <property type="entry name" value="BNAC02G40300D PROTEIN"/>
    <property type="match status" value="1"/>
</dbReference>
<organism evidence="2 3">
    <name type="scientific">Raphanus sativus</name>
    <name type="common">Radish</name>
    <name type="synonym">Raphanus raphanistrum var. sativus</name>
    <dbReference type="NCBI Taxonomy" id="3726"/>
    <lineage>
        <taxon>Eukaryota</taxon>
        <taxon>Viridiplantae</taxon>
        <taxon>Streptophyta</taxon>
        <taxon>Embryophyta</taxon>
        <taxon>Tracheophyta</taxon>
        <taxon>Spermatophyta</taxon>
        <taxon>Magnoliopsida</taxon>
        <taxon>eudicotyledons</taxon>
        <taxon>Gunneridae</taxon>
        <taxon>Pentapetalae</taxon>
        <taxon>rosids</taxon>
        <taxon>malvids</taxon>
        <taxon>Brassicales</taxon>
        <taxon>Brassicaceae</taxon>
        <taxon>Brassiceae</taxon>
        <taxon>Raphanus</taxon>
    </lineage>
</organism>
<evidence type="ECO:0000313" key="3">
    <source>
        <dbReference type="RefSeq" id="XP_018435713.1"/>
    </source>
</evidence>
<dbReference type="Proteomes" id="UP000504610">
    <property type="component" value="Chromosome 6"/>
</dbReference>
<dbReference type="RefSeq" id="XP_018435713.1">
    <property type="nucleotide sequence ID" value="XM_018580211.1"/>
</dbReference>
<gene>
    <name evidence="3" type="primary">LOC108808001</name>
</gene>
<dbReference type="PANTHER" id="PTHR47074:SF49">
    <property type="entry name" value="POLYNUCLEOTIDYL TRANSFERASE, RIBONUCLEASE H-LIKE SUPERFAMILY PROTEIN"/>
    <property type="match status" value="1"/>
</dbReference>
<evidence type="ECO:0000313" key="2">
    <source>
        <dbReference type="Proteomes" id="UP000504610"/>
    </source>
</evidence>
<dbReference type="InterPro" id="IPR052929">
    <property type="entry name" value="RNase_H-like_EbsB-rel"/>
</dbReference>
<dbReference type="InterPro" id="IPR026960">
    <property type="entry name" value="RVT-Znf"/>
</dbReference>
<dbReference type="OrthoDB" id="1112926at2759"/>
<dbReference type="Pfam" id="PF13966">
    <property type="entry name" value="zf-RVT"/>
    <property type="match status" value="1"/>
</dbReference>